<sequence>MVEFHPQLNGVSDSEEEKSRLRWLIDVGLRLGKKIVIAGFVITSAPLILPPLVVVSSVGFAFSVPFGVVFASYAFTQKLMSKLLPSPPLPLPYGGNEEEREEMEAVKNGIEFVDYDEGLDVGDGFEIVYFEEYDGGFVTSVEICGLNEEGIVEEESGDMVCFDSQQLDDYGEQGFVGNVEICGKRESGDEVCFDAQQLYDYGEQGFVGNVEICGKRESGDEVCFDVQQLDDYGFVGNVEICGKRESGDEVCFDAQQLDDYGFVGNVEICGKRESGDEVRFDAPKLDDYGEDRELQGQSNVRSLEKGDDTLVENEGGKSILESIENENKSERNVSEKIEGEDLLLQVRGDTLVENEGGKNVPEKIETEDSVQDRNAGVEMTTVATVRVTDKDEKRRKGKRGKKKTLAAAFKLPEKGKEPEVDNRHEKLSGEDDKGVVVEKNKKNVCPKVVVKEESRDDKKQVGEEKCVVLEGENLDVKQVSLEKENEPVKLNETSDVTNGGTISYKSATVVVATETAEGNSVKIASGDSVEGMRDEEEIWKKIDAIRVIVGFKAPRRASYFEELKAMYIFTGIEPPSDLTMDHSSSDSGADFRNKLRFLMSVIGLK</sequence>
<dbReference type="Proteomes" id="UP000030748">
    <property type="component" value="Unassembled WGS sequence"/>
</dbReference>
<feature type="compositionally biased region" description="Basic residues" evidence="1">
    <location>
        <begin position="395"/>
        <end position="404"/>
    </location>
</feature>
<feature type="transmembrane region" description="Helical" evidence="2">
    <location>
        <begin position="55"/>
        <end position="75"/>
    </location>
</feature>
<proteinExistence type="predicted"/>
<keyword evidence="2" id="KW-0812">Transmembrane</keyword>
<organism evidence="3 4">
    <name type="scientific">Erythranthe guttata</name>
    <name type="common">Yellow monkey flower</name>
    <name type="synonym">Mimulus guttatus</name>
    <dbReference type="NCBI Taxonomy" id="4155"/>
    <lineage>
        <taxon>Eukaryota</taxon>
        <taxon>Viridiplantae</taxon>
        <taxon>Streptophyta</taxon>
        <taxon>Embryophyta</taxon>
        <taxon>Tracheophyta</taxon>
        <taxon>Spermatophyta</taxon>
        <taxon>Magnoliopsida</taxon>
        <taxon>eudicotyledons</taxon>
        <taxon>Gunneridae</taxon>
        <taxon>Pentapetalae</taxon>
        <taxon>asterids</taxon>
        <taxon>lamiids</taxon>
        <taxon>Lamiales</taxon>
        <taxon>Phrymaceae</taxon>
        <taxon>Erythranthe</taxon>
    </lineage>
</organism>
<dbReference type="PANTHER" id="PTHR37198:SF1">
    <property type="entry name" value="NUCLEOLIN"/>
    <property type="match status" value="1"/>
</dbReference>
<evidence type="ECO:0000313" key="3">
    <source>
        <dbReference type="EMBL" id="EYU39696.1"/>
    </source>
</evidence>
<dbReference type="EMBL" id="KI630443">
    <property type="protein sequence ID" value="EYU39696.1"/>
    <property type="molecule type" value="Genomic_DNA"/>
</dbReference>
<dbReference type="AlphaFoldDB" id="A0A022RHM0"/>
<dbReference type="STRING" id="4155.A0A022RHM0"/>
<feature type="region of interest" description="Disordered" evidence="1">
    <location>
        <begin position="390"/>
        <end position="426"/>
    </location>
</feature>
<feature type="transmembrane region" description="Helical" evidence="2">
    <location>
        <begin position="31"/>
        <end position="49"/>
    </location>
</feature>
<evidence type="ECO:0000256" key="1">
    <source>
        <dbReference type="SAM" id="MobiDB-lite"/>
    </source>
</evidence>
<evidence type="ECO:0000256" key="2">
    <source>
        <dbReference type="SAM" id="Phobius"/>
    </source>
</evidence>
<feature type="compositionally biased region" description="Basic and acidic residues" evidence="1">
    <location>
        <begin position="411"/>
        <end position="426"/>
    </location>
</feature>
<dbReference type="PANTHER" id="PTHR37198">
    <property type="entry name" value="NUCLEOLIN"/>
    <property type="match status" value="1"/>
</dbReference>
<keyword evidence="2" id="KW-1133">Transmembrane helix</keyword>
<protein>
    <submittedName>
        <fullName evidence="3">Uncharacterized protein</fullName>
    </submittedName>
</protein>
<dbReference type="eggNOG" id="ENOG502S5I7">
    <property type="taxonomic scope" value="Eukaryota"/>
</dbReference>
<keyword evidence="2" id="KW-0472">Membrane</keyword>
<gene>
    <name evidence="3" type="ORF">MIMGU_mgv1a003144mg</name>
</gene>
<name>A0A022RHM0_ERYGU</name>
<accession>A0A022RHM0</accession>
<keyword evidence="4" id="KW-1185">Reference proteome</keyword>
<evidence type="ECO:0000313" key="4">
    <source>
        <dbReference type="Proteomes" id="UP000030748"/>
    </source>
</evidence>
<reference evidence="3 4" key="1">
    <citation type="journal article" date="2013" name="Proc. Natl. Acad. Sci. U.S.A.">
        <title>Fine-scale variation in meiotic recombination in Mimulus inferred from population shotgun sequencing.</title>
        <authorList>
            <person name="Hellsten U."/>
            <person name="Wright K.M."/>
            <person name="Jenkins J."/>
            <person name="Shu S."/>
            <person name="Yuan Y."/>
            <person name="Wessler S.R."/>
            <person name="Schmutz J."/>
            <person name="Willis J.H."/>
            <person name="Rokhsar D.S."/>
        </authorList>
    </citation>
    <scope>NUCLEOTIDE SEQUENCE [LARGE SCALE GENOMIC DNA]</scope>
    <source>
        <strain evidence="4">cv. DUN x IM62</strain>
    </source>
</reference>